<dbReference type="HOGENOM" id="CLU_852136_0_0_6"/>
<dbReference type="RefSeq" id="WP_013031266.1">
    <property type="nucleotide sequence ID" value="NC_013960.1"/>
</dbReference>
<dbReference type="AlphaFoldDB" id="D5C4U7"/>
<evidence type="ECO:0000256" key="1">
    <source>
        <dbReference type="SAM" id="Phobius"/>
    </source>
</evidence>
<accession>D5C4U7</accession>
<feature type="transmembrane region" description="Helical" evidence="1">
    <location>
        <begin position="159"/>
        <end position="190"/>
    </location>
</feature>
<reference evidence="3" key="1">
    <citation type="submission" date="2010-04" db="EMBL/GenBank/DDBJ databases">
        <title>Complete genome sequence of Nitrosococcus halophilus Nc4, a salt-adapted, aerobic obligate ammonia-oxidizing sulfur purple bacterium.</title>
        <authorList>
            <consortium name="US DOE Joint Genome Institute"/>
            <person name="Campbell M.A."/>
            <person name="Malfatti S.A."/>
            <person name="Chain P.S.G."/>
            <person name="Heidelberg J.F."/>
            <person name="Ward B.B."/>
            <person name="Klotz M.G."/>
        </authorList>
    </citation>
    <scope>NUCLEOTIDE SEQUENCE [LARGE SCALE GENOMIC DNA]</scope>
    <source>
        <strain evidence="3">Nc4</strain>
    </source>
</reference>
<sequence>MANKTENRVSGHAEEMLKSFKEEVHAARELLAFVVSTGRRSEDGRELRDQVITPIRDAEQFLYNAQCPSSEQRLAFDRAYRELALFAAPVTIETLRATSDAHGRTAWGLTWGKPLSEAKIWSRKLWIITTVLVILALAGDILGQFASQFLPAAGETRDWFWVLFVHAPLLALNTLLPFTYGGIGACAYLLRMCHEYIHKREFDPRRIPEYYNRLLLGIVSGGAILLFTNKLIANGGEAIHLSSAAVGFLAGYNTDFLFATVERIIAAILPKVGLESVRRVPLRGVPPTSLLEDLTLRELLDRRDKAATDADRQFYEDLIARLKEHL</sequence>
<dbReference type="KEGG" id="nhl:Nhal_0154"/>
<keyword evidence="1" id="KW-1133">Transmembrane helix</keyword>
<dbReference type="OrthoDB" id="112250at2"/>
<dbReference type="Proteomes" id="UP000001844">
    <property type="component" value="Chromosome"/>
</dbReference>
<evidence type="ECO:0000313" key="3">
    <source>
        <dbReference type="Proteomes" id="UP000001844"/>
    </source>
</evidence>
<proteinExistence type="predicted"/>
<feature type="transmembrane region" description="Helical" evidence="1">
    <location>
        <begin position="238"/>
        <end position="261"/>
    </location>
</feature>
<dbReference type="EMBL" id="CP001798">
    <property type="protein sequence ID" value="ADE13370.1"/>
    <property type="molecule type" value="Genomic_DNA"/>
</dbReference>
<dbReference type="eggNOG" id="ENOG502ZSWR">
    <property type="taxonomic scope" value="Bacteria"/>
</dbReference>
<gene>
    <name evidence="2" type="ordered locus">Nhal_0154</name>
</gene>
<protein>
    <submittedName>
        <fullName evidence="2">Uncharacterized protein</fullName>
    </submittedName>
</protein>
<feature type="transmembrane region" description="Helical" evidence="1">
    <location>
        <begin position="210"/>
        <end position="232"/>
    </location>
</feature>
<keyword evidence="1" id="KW-0472">Membrane</keyword>
<evidence type="ECO:0000313" key="2">
    <source>
        <dbReference type="EMBL" id="ADE13370.1"/>
    </source>
</evidence>
<keyword evidence="3" id="KW-1185">Reference proteome</keyword>
<feature type="transmembrane region" description="Helical" evidence="1">
    <location>
        <begin position="125"/>
        <end position="147"/>
    </location>
</feature>
<name>D5C4U7_NITHN</name>
<keyword evidence="1" id="KW-0812">Transmembrane</keyword>
<organism evidence="2 3">
    <name type="scientific">Nitrosococcus halophilus (strain Nc4)</name>
    <dbReference type="NCBI Taxonomy" id="472759"/>
    <lineage>
        <taxon>Bacteria</taxon>
        <taxon>Pseudomonadati</taxon>
        <taxon>Pseudomonadota</taxon>
        <taxon>Gammaproteobacteria</taxon>
        <taxon>Chromatiales</taxon>
        <taxon>Chromatiaceae</taxon>
        <taxon>Nitrosococcus</taxon>
    </lineage>
</organism>